<proteinExistence type="predicted"/>
<evidence type="ECO:0000313" key="1">
    <source>
        <dbReference type="EMBL" id="SDA86714.1"/>
    </source>
</evidence>
<organism evidence="1 2">
    <name type="scientific">Algoriphagus alkaliphilus</name>
    <dbReference type="NCBI Taxonomy" id="279824"/>
    <lineage>
        <taxon>Bacteria</taxon>
        <taxon>Pseudomonadati</taxon>
        <taxon>Bacteroidota</taxon>
        <taxon>Cytophagia</taxon>
        <taxon>Cytophagales</taxon>
        <taxon>Cyclobacteriaceae</taxon>
        <taxon>Algoriphagus</taxon>
    </lineage>
</organism>
<sequence length="72" mass="8235">MSFTQKKSCEDTDLGREICLSVLLRAILIYTQPGSNQPFSVSETLTEPIMKTQRNKLTSHRTLRFSSENKND</sequence>
<keyword evidence="2" id="KW-1185">Reference proteome</keyword>
<dbReference type="AlphaFoldDB" id="A0A1G5YW93"/>
<dbReference type="Proteomes" id="UP000198756">
    <property type="component" value="Unassembled WGS sequence"/>
</dbReference>
<evidence type="ECO:0000313" key="2">
    <source>
        <dbReference type="Proteomes" id="UP000198756"/>
    </source>
</evidence>
<dbReference type="EMBL" id="FMXE01000021">
    <property type="protein sequence ID" value="SDA86714.1"/>
    <property type="molecule type" value="Genomic_DNA"/>
</dbReference>
<gene>
    <name evidence="1" type="ORF">SAMN03080617_02911</name>
</gene>
<accession>A0A1G5YW93</accession>
<name>A0A1G5YW93_9BACT</name>
<reference evidence="2" key="1">
    <citation type="submission" date="2016-10" db="EMBL/GenBank/DDBJ databases">
        <authorList>
            <person name="Varghese N."/>
            <person name="Submissions S."/>
        </authorList>
    </citation>
    <scope>NUCLEOTIDE SEQUENCE [LARGE SCALE GENOMIC DNA]</scope>
    <source>
        <strain evidence="2">DSM 22703</strain>
    </source>
</reference>
<protein>
    <submittedName>
        <fullName evidence="1">Uncharacterized protein</fullName>
    </submittedName>
</protein>
<dbReference type="STRING" id="279824.SAMN03080617_02911"/>